<protein>
    <recommendedName>
        <fullName evidence="2">histidine kinase</fullName>
        <ecNumber evidence="2">2.7.13.3</ecNumber>
    </recommendedName>
</protein>
<evidence type="ECO:0000313" key="14">
    <source>
        <dbReference type="Proteomes" id="UP000184432"/>
    </source>
</evidence>
<dbReference type="InterPro" id="IPR001789">
    <property type="entry name" value="Sig_transdc_resp-reg_receiver"/>
</dbReference>
<dbReference type="Gene3D" id="2.130.10.10">
    <property type="entry name" value="YVTN repeat-like/Quinoprotein amine dehydrogenase"/>
    <property type="match status" value="2"/>
</dbReference>
<dbReference type="GO" id="GO:0000155">
    <property type="term" value="F:phosphorelay sensor kinase activity"/>
    <property type="evidence" value="ECO:0007669"/>
    <property type="project" value="InterPro"/>
</dbReference>
<evidence type="ECO:0000313" key="13">
    <source>
        <dbReference type="EMBL" id="SHI86558.1"/>
    </source>
</evidence>
<dbReference type="Pfam" id="PF00512">
    <property type="entry name" value="HisKA"/>
    <property type="match status" value="1"/>
</dbReference>
<feature type="domain" description="HTH araC/xylS-type" evidence="10">
    <location>
        <begin position="1247"/>
        <end position="1346"/>
    </location>
</feature>
<evidence type="ECO:0000259" key="10">
    <source>
        <dbReference type="PROSITE" id="PS01124"/>
    </source>
</evidence>
<dbReference type="RefSeq" id="WP_073315803.1">
    <property type="nucleotide sequence ID" value="NZ_FQYP01000003.1"/>
</dbReference>
<evidence type="ECO:0000256" key="9">
    <source>
        <dbReference type="PROSITE-ProRule" id="PRU00169"/>
    </source>
</evidence>
<dbReference type="InterPro" id="IPR003661">
    <property type="entry name" value="HisK_dim/P_dom"/>
</dbReference>
<dbReference type="PROSITE" id="PS01124">
    <property type="entry name" value="HTH_ARAC_FAMILY_2"/>
    <property type="match status" value="1"/>
</dbReference>
<dbReference type="InterPro" id="IPR011006">
    <property type="entry name" value="CheY-like_superfamily"/>
</dbReference>
<evidence type="ECO:0000259" key="12">
    <source>
        <dbReference type="PROSITE" id="PS50110"/>
    </source>
</evidence>
<evidence type="ECO:0000256" key="7">
    <source>
        <dbReference type="ARBA" id="ARBA00023125"/>
    </source>
</evidence>
<gene>
    <name evidence="13" type="ORF">SAMN04488508_103477</name>
</gene>
<sequence>MKYTISILVWVVHFFALSQEYNFNNFVHLSVAEGLSQSTVLAIEQDRLGQVWMGTRDGLNKYDGEKITVYQTDPKNDATISNNDILSILEDTDGYIWVGTYNGLNRFDPKEQKFTRYFYTTENNKNQHFSIRTIKEIDQNQLWLGTSSGLFIYQKDKAEFTEIQDASDYGKEISSSTIAVIFKDQNHQIWIGSTKGLYQVQPGSFKVIKYPWIVNDESRNIQIQAISNDQNGNLLIGTKSNGLLVFDQNNKDFYPYQNHTTAPLISSRDIRKLCYDKAGNLWVGTYNGLFIIQQDQSILHVTPQPGDPKSLSKNSIKEIFMDRNGSIWIGTYYGGINLWDPFNTSFSTFYDIRGSLALDLGVVSAMVEDDQNRYYFATEGQGIKVVHSNGKSDLITTQALHKKLLNSNIKSLLLKKDQLWIGTLKSGVHLFDLTTQKFDDTPEIKHINTFLENKSVYAITTIENYMVFGTFGDGVFVVNRNTLDVTHIGVSDQGSNGVTNDRIRTMIFDKNKNLWIGTDKGLNKIRHEDIGSTSPQVAHFLYDQKTFYGHNVISLYQTVEGKIYVGTKERGVLQFERNQFTKVDFKLLNSKITSAFSIVEDHQQNLWIGCNLGMVKYNPSLQKATIYNQSENFMGNEFINNSYLKSKNGNLYFGGIKGVSFFNPKQVKKNNFDQNVILSEFKINGKTIDENISYLDKITLNYDQNSFSINFALPNFITPNHKYAYRLVGLNDDWKFTDNHEVSYTIQKPGNYIFEVKEANNEEIWNKTATVLPITLKAAFWKTPFAYFLYFATIVLTLYLIYNNMRAKLILSHKLRSERKERIQQKEINQSKLEFFTNISHDFRTPLTLILAPLQQVIENYKGNKEVFKKLQVIESNASQLLKLTNQLLDFRALENHHTQLLTENDDIVRFIKNIYHSFEEYADLGNYTYSFESVEDEIQLYYDKTKLEKVFFNVISNAFKYTKKGGIISVKVNQDTDHVIVEIADNGKGIDEKFIHKIFDKYYEVASDLQYQKHFNQGSGIGLFIAKKAIDLHHGRITVDSEEQNGSVFKVFLKKGKAHLKENEISTAKEDYISNHAEMIPKTENTIEVEFKNMFVSTEKEVVLIVEDNDQFRQYMIDLLKGSYSIIYAIDGEDAYRKTLKYHPSLIISDVIMPKKSGTELCNQLKNDDRTCHIPIILLTSRSLQIHKLEGLESGADAYFEKPFNIKEFLLVVNNLLNTKKRLEQQINTNVLSNEDHISVDDKLFHKALTLVENHIDDPTFNIAFFCSELGLSRTMLFIKIKAWTNLTPKEFILSVRMKKASQLLEQTEYSISEIGYKVGFKDPKYFSKAFKKYYKKTPTEYAEKFGA</sequence>
<keyword evidence="7" id="KW-0238">DNA-binding</keyword>
<dbReference type="FunFam" id="1.10.287.130:FF:000045">
    <property type="entry name" value="Two-component system sensor histidine kinase/response regulator"/>
    <property type="match status" value="1"/>
</dbReference>
<dbReference type="SUPFAM" id="SSF52172">
    <property type="entry name" value="CheY-like"/>
    <property type="match status" value="1"/>
</dbReference>
<dbReference type="InterPro" id="IPR004358">
    <property type="entry name" value="Sig_transdc_His_kin-like_C"/>
</dbReference>
<dbReference type="Gene3D" id="3.30.565.10">
    <property type="entry name" value="Histidine kinase-like ATPase, C-terminal domain"/>
    <property type="match status" value="1"/>
</dbReference>
<dbReference type="SUPFAM" id="SSF47384">
    <property type="entry name" value="Homodimeric domain of signal transducing histidine kinase"/>
    <property type="match status" value="1"/>
</dbReference>
<evidence type="ECO:0000256" key="1">
    <source>
        <dbReference type="ARBA" id="ARBA00000085"/>
    </source>
</evidence>
<dbReference type="Pfam" id="PF07495">
    <property type="entry name" value="Y_Y_Y"/>
    <property type="match status" value="1"/>
</dbReference>
<dbReference type="PROSITE" id="PS50110">
    <property type="entry name" value="RESPONSE_REGULATORY"/>
    <property type="match status" value="1"/>
</dbReference>
<dbReference type="InterPro" id="IPR036890">
    <property type="entry name" value="HATPase_C_sf"/>
</dbReference>
<keyword evidence="3 9" id="KW-0597">Phosphoprotein</keyword>
<evidence type="ECO:0000256" key="3">
    <source>
        <dbReference type="ARBA" id="ARBA00022553"/>
    </source>
</evidence>
<dbReference type="OrthoDB" id="358279at2"/>
<evidence type="ECO:0000259" key="11">
    <source>
        <dbReference type="PROSITE" id="PS50109"/>
    </source>
</evidence>
<dbReference type="SUPFAM" id="SSF63829">
    <property type="entry name" value="Calcium-dependent phosphotriesterase"/>
    <property type="match status" value="3"/>
</dbReference>
<dbReference type="GO" id="GO:0043565">
    <property type="term" value="F:sequence-specific DNA binding"/>
    <property type="evidence" value="ECO:0007669"/>
    <property type="project" value="InterPro"/>
</dbReference>
<organism evidence="13 14">
    <name type="scientific">Aquimarina spongiae</name>
    <dbReference type="NCBI Taxonomy" id="570521"/>
    <lineage>
        <taxon>Bacteria</taxon>
        <taxon>Pseudomonadati</taxon>
        <taxon>Bacteroidota</taxon>
        <taxon>Flavobacteriia</taxon>
        <taxon>Flavobacteriales</taxon>
        <taxon>Flavobacteriaceae</taxon>
        <taxon>Aquimarina</taxon>
    </lineage>
</organism>
<dbReference type="Pfam" id="PF12833">
    <property type="entry name" value="HTH_18"/>
    <property type="match status" value="1"/>
</dbReference>
<accession>A0A1M6EMP9</accession>
<dbReference type="Pfam" id="PF02518">
    <property type="entry name" value="HATPase_c"/>
    <property type="match status" value="1"/>
</dbReference>
<dbReference type="Proteomes" id="UP000184432">
    <property type="component" value="Unassembled WGS sequence"/>
</dbReference>
<dbReference type="PROSITE" id="PS50109">
    <property type="entry name" value="HIS_KIN"/>
    <property type="match status" value="1"/>
</dbReference>
<name>A0A1M6EMP9_9FLAO</name>
<dbReference type="PANTHER" id="PTHR43547">
    <property type="entry name" value="TWO-COMPONENT HISTIDINE KINASE"/>
    <property type="match status" value="1"/>
</dbReference>
<dbReference type="InterPro" id="IPR018062">
    <property type="entry name" value="HTH_AraC-typ_CS"/>
</dbReference>
<dbReference type="InterPro" id="IPR018060">
    <property type="entry name" value="HTH_AraC"/>
</dbReference>
<dbReference type="Gene3D" id="1.10.287.130">
    <property type="match status" value="1"/>
</dbReference>
<evidence type="ECO:0000256" key="8">
    <source>
        <dbReference type="ARBA" id="ARBA00023163"/>
    </source>
</evidence>
<keyword evidence="5 13" id="KW-0418">Kinase</keyword>
<evidence type="ECO:0000256" key="2">
    <source>
        <dbReference type="ARBA" id="ARBA00012438"/>
    </source>
</evidence>
<dbReference type="Pfam" id="PF00072">
    <property type="entry name" value="Response_reg"/>
    <property type="match status" value="1"/>
</dbReference>
<dbReference type="PRINTS" id="PR00344">
    <property type="entry name" value="BCTRLSENSOR"/>
</dbReference>
<dbReference type="SUPFAM" id="SSF55874">
    <property type="entry name" value="ATPase domain of HSP90 chaperone/DNA topoisomerase II/histidine kinase"/>
    <property type="match status" value="1"/>
</dbReference>
<dbReference type="InterPro" id="IPR003594">
    <property type="entry name" value="HATPase_dom"/>
</dbReference>
<dbReference type="SMART" id="SM00342">
    <property type="entry name" value="HTH_ARAC"/>
    <property type="match status" value="1"/>
</dbReference>
<dbReference type="PANTHER" id="PTHR43547:SF2">
    <property type="entry name" value="HYBRID SIGNAL TRANSDUCTION HISTIDINE KINASE C"/>
    <property type="match status" value="1"/>
</dbReference>
<evidence type="ECO:0000256" key="5">
    <source>
        <dbReference type="ARBA" id="ARBA00022777"/>
    </source>
</evidence>
<dbReference type="SUPFAM" id="SSF46689">
    <property type="entry name" value="Homeodomain-like"/>
    <property type="match status" value="1"/>
</dbReference>
<evidence type="ECO:0000256" key="6">
    <source>
        <dbReference type="ARBA" id="ARBA00023015"/>
    </source>
</evidence>
<dbReference type="SMART" id="SM00388">
    <property type="entry name" value="HisKA"/>
    <property type="match status" value="1"/>
</dbReference>
<dbReference type="FunFam" id="3.30.565.10:FF:000006">
    <property type="entry name" value="Sensor histidine kinase WalK"/>
    <property type="match status" value="1"/>
</dbReference>
<feature type="domain" description="Response regulatory" evidence="12">
    <location>
        <begin position="1103"/>
        <end position="1218"/>
    </location>
</feature>
<dbReference type="InterPro" id="IPR011110">
    <property type="entry name" value="Reg_prop"/>
</dbReference>
<dbReference type="Gene3D" id="3.40.50.2300">
    <property type="match status" value="1"/>
</dbReference>
<dbReference type="InterPro" id="IPR005467">
    <property type="entry name" value="His_kinase_dom"/>
</dbReference>
<dbReference type="GO" id="GO:0003700">
    <property type="term" value="F:DNA-binding transcription factor activity"/>
    <property type="evidence" value="ECO:0007669"/>
    <property type="project" value="InterPro"/>
</dbReference>
<dbReference type="SMART" id="SM00387">
    <property type="entry name" value="HATPase_c"/>
    <property type="match status" value="1"/>
</dbReference>
<keyword evidence="4" id="KW-0808">Transferase</keyword>
<dbReference type="Gene3D" id="2.60.40.10">
    <property type="entry name" value="Immunoglobulins"/>
    <property type="match status" value="1"/>
</dbReference>
<dbReference type="InterPro" id="IPR009057">
    <property type="entry name" value="Homeodomain-like_sf"/>
</dbReference>
<reference evidence="14" key="1">
    <citation type="submission" date="2016-11" db="EMBL/GenBank/DDBJ databases">
        <authorList>
            <person name="Varghese N."/>
            <person name="Submissions S."/>
        </authorList>
    </citation>
    <scope>NUCLEOTIDE SEQUENCE [LARGE SCALE GENOMIC DNA]</scope>
    <source>
        <strain evidence="14">DSM 22623</strain>
    </source>
</reference>
<dbReference type="InterPro" id="IPR011123">
    <property type="entry name" value="Y_Y_Y"/>
</dbReference>
<dbReference type="EC" id="2.7.13.3" evidence="2"/>
<dbReference type="Gene3D" id="1.10.10.60">
    <property type="entry name" value="Homeodomain-like"/>
    <property type="match status" value="1"/>
</dbReference>
<keyword evidence="8" id="KW-0804">Transcription</keyword>
<keyword evidence="14" id="KW-1185">Reference proteome</keyword>
<keyword evidence="6" id="KW-0805">Transcription regulation</keyword>
<dbReference type="InterPro" id="IPR036097">
    <property type="entry name" value="HisK_dim/P_sf"/>
</dbReference>
<dbReference type="EMBL" id="FQYP01000003">
    <property type="protein sequence ID" value="SHI86558.1"/>
    <property type="molecule type" value="Genomic_DNA"/>
</dbReference>
<feature type="domain" description="Histidine kinase" evidence="11">
    <location>
        <begin position="838"/>
        <end position="1058"/>
    </location>
</feature>
<dbReference type="InterPro" id="IPR015943">
    <property type="entry name" value="WD40/YVTN_repeat-like_dom_sf"/>
</dbReference>
<dbReference type="SMART" id="SM00448">
    <property type="entry name" value="REC"/>
    <property type="match status" value="1"/>
</dbReference>
<feature type="modified residue" description="4-aspartylphosphate" evidence="9">
    <location>
        <position position="1151"/>
    </location>
</feature>
<evidence type="ECO:0000256" key="4">
    <source>
        <dbReference type="ARBA" id="ARBA00022679"/>
    </source>
</evidence>
<dbReference type="Pfam" id="PF07494">
    <property type="entry name" value="Reg_prop"/>
    <property type="match status" value="4"/>
</dbReference>
<dbReference type="PROSITE" id="PS00041">
    <property type="entry name" value="HTH_ARAC_FAMILY_1"/>
    <property type="match status" value="1"/>
</dbReference>
<dbReference type="CDD" id="cd00082">
    <property type="entry name" value="HisKA"/>
    <property type="match status" value="1"/>
</dbReference>
<comment type="catalytic activity">
    <reaction evidence="1">
        <text>ATP + protein L-histidine = ADP + protein N-phospho-L-histidine.</text>
        <dbReference type="EC" id="2.7.13.3"/>
    </reaction>
</comment>
<dbReference type="InterPro" id="IPR013783">
    <property type="entry name" value="Ig-like_fold"/>
</dbReference>
<proteinExistence type="predicted"/>
<dbReference type="STRING" id="570521.SAMN04488508_103477"/>